<dbReference type="AlphaFoldDB" id="A0AAP5QHS5"/>
<name>A0AAP5QHS5_9BURK</name>
<evidence type="ECO:0000313" key="1">
    <source>
        <dbReference type="EMBL" id="MBB6204759.1"/>
    </source>
</evidence>
<evidence type="ECO:0000313" key="3">
    <source>
        <dbReference type="Proteomes" id="UP000518681"/>
    </source>
</evidence>
<organism evidence="2 4">
    <name type="scientific">Paraburkholderia fungorum</name>
    <dbReference type="NCBI Taxonomy" id="134537"/>
    <lineage>
        <taxon>Bacteria</taxon>
        <taxon>Pseudomonadati</taxon>
        <taxon>Pseudomonadota</taxon>
        <taxon>Betaproteobacteria</taxon>
        <taxon>Burkholderiales</taxon>
        <taxon>Burkholderiaceae</taxon>
        <taxon>Paraburkholderia</taxon>
    </lineage>
</organism>
<sequence length="52" mass="5473">MEIRNRQGLMTGGSSGIGLALAQVLGDPAALHRRFAGMKAVLEEAVRDHSAL</sequence>
<dbReference type="EMBL" id="JACIIK010000010">
    <property type="protein sequence ID" value="MBB6204759.1"/>
    <property type="molecule type" value="Genomic_DNA"/>
</dbReference>
<proteinExistence type="predicted"/>
<protein>
    <submittedName>
        <fullName evidence="1">NAD(P)-dependent dehydrogenase (Short-subunit alcohol dehydrogenase family)</fullName>
    </submittedName>
</protein>
<dbReference type="Proteomes" id="UP000518681">
    <property type="component" value="Unassembled WGS sequence"/>
</dbReference>
<gene>
    <name evidence="1" type="ORF">GGD69_005653</name>
    <name evidence="2" type="ORF">ParKJ_34000</name>
</gene>
<comment type="caution">
    <text evidence="2">The sequence shown here is derived from an EMBL/GenBank/DDBJ whole genome shotgun (WGS) entry which is preliminary data.</text>
</comment>
<dbReference type="RefSeq" id="WP_167440670.1">
    <property type="nucleotide sequence ID" value="NZ_CAKZHR010000073.1"/>
</dbReference>
<dbReference type="Proteomes" id="UP001246473">
    <property type="component" value="Unassembled WGS sequence"/>
</dbReference>
<reference evidence="2" key="2">
    <citation type="submission" date="2022-08" db="EMBL/GenBank/DDBJ databases">
        <authorList>
            <person name="Kim S.-J."/>
        </authorList>
    </citation>
    <scope>NUCLEOTIDE SEQUENCE</scope>
    <source>
        <strain evidence="2">KJ</strain>
    </source>
</reference>
<accession>A0AAP5QHS5</accession>
<dbReference type="EMBL" id="JANSLM010000017">
    <property type="protein sequence ID" value="MDT8842449.1"/>
    <property type="molecule type" value="Genomic_DNA"/>
</dbReference>
<reference evidence="1 3" key="1">
    <citation type="submission" date="2020-08" db="EMBL/GenBank/DDBJ databases">
        <title>Genomic Encyclopedia of Type Strains, Phase IV (KMG-V): Genome sequencing to study the core and pangenomes of soil and plant-associated prokaryotes.</title>
        <authorList>
            <person name="Whitman W."/>
        </authorList>
    </citation>
    <scope>NUCLEOTIDE SEQUENCE [LARGE SCALE GENOMIC DNA]</scope>
    <source>
        <strain evidence="1 3">SEMIA 4013</strain>
    </source>
</reference>
<evidence type="ECO:0000313" key="2">
    <source>
        <dbReference type="EMBL" id="MDT8842449.1"/>
    </source>
</evidence>
<evidence type="ECO:0000313" key="4">
    <source>
        <dbReference type="Proteomes" id="UP001246473"/>
    </source>
</evidence>